<keyword evidence="2" id="KW-1185">Reference proteome</keyword>
<proteinExistence type="predicted"/>
<comment type="caution">
    <text evidence="1">The sequence shown here is derived from an EMBL/GenBank/DDBJ whole genome shotgun (WGS) entry which is preliminary data.</text>
</comment>
<protein>
    <submittedName>
        <fullName evidence="1">Uncharacterized protein</fullName>
    </submittedName>
</protein>
<organism evidence="1 2">
    <name type="scientific">Rhizobium tubonense</name>
    <dbReference type="NCBI Taxonomy" id="484088"/>
    <lineage>
        <taxon>Bacteria</taxon>
        <taxon>Pseudomonadati</taxon>
        <taxon>Pseudomonadota</taxon>
        <taxon>Alphaproteobacteria</taxon>
        <taxon>Hyphomicrobiales</taxon>
        <taxon>Rhizobiaceae</taxon>
        <taxon>Rhizobium/Agrobacterium group</taxon>
        <taxon>Rhizobium</taxon>
    </lineage>
</organism>
<dbReference type="Proteomes" id="UP000248925">
    <property type="component" value="Unassembled WGS sequence"/>
</dbReference>
<evidence type="ECO:0000313" key="1">
    <source>
        <dbReference type="EMBL" id="PZM15543.1"/>
    </source>
</evidence>
<accession>A0A2W4EZC6</accession>
<evidence type="ECO:0000313" key="2">
    <source>
        <dbReference type="Proteomes" id="UP000248925"/>
    </source>
</evidence>
<dbReference type="EMBL" id="PCDP01000019">
    <property type="protein sequence ID" value="PZM15543.1"/>
    <property type="molecule type" value="Genomic_DNA"/>
</dbReference>
<name>A0A2W4EZC6_9HYPH</name>
<reference evidence="1 2" key="1">
    <citation type="journal article" date="2018" name="Sci. Rep.">
        <title>Rhizobium tumorigenes sp. nov., a novel plant tumorigenic bacterium isolated from cane gall tumors on thornless blackberry.</title>
        <authorList>
            <person name="Kuzmanovi N."/>
            <person name="Smalla K."/>
            <person name="Gronow S."/>
            <person name="PuBawska J."/>
        </authorList>
    </citation>
    <scope>NUCLEOTIDE SEQUENCE [LARGE SCALE GENOMIC DNA]</scope>
    <source>
        <strain evidence="1 2">CCBAU 85046</strain>
    </source>
</reference>
<gene>
    <name evidence="1" type="ORF">CPY51_06885</name>
</gene>
<sequence length="64" mass="6849">MTTTETNQDCDMGKILSEFLTKRAEIIAKMQTGGWDETSLSALATVQNAIAAVQAEIARSNSGE</sequence>
<dbReference type="AlphaFoldDB" id="A0A2W4EZC6"/>